<dbReference type="Gene3D" id="1.20.1050.10">
    <property type="match status" value="1"/>
</dbReference>
<dbReference type="AlphaFoldDB" id="A0A0W0G9J3"/>
<name>A0A0W0G9J3_MONRR</name>
<gene>
    <name evidence="3" type="ORF">WG66_2160</name>
</gene>
<feature type="compositionally biased region" description="Basic and acidic residues" evidence="1">
    <location>
        <begin position="17"/>
        <end position="28"/>
    </location>
</feature>
<proteinExistence type="predicted"/>
<dbReference type="InterPro" id="IPR004045">
    <property type="entry name" value="Glutathione_S-Trfase_N"/>
</dbReference>
<reference evidence="3 4" key="1">
    <citation type="submission" date="2015-12" db="EMBL/GenBank/DDBJ databases">
        <title>Draft genome sequence of Moniliophthora roreri, the causal agent of frosty pod rot of cacao.</title>
        <authorList>
            <person name="Aime M.C."/>
            <person name="Diaz-Valderrama J.R."/>
            <person name="Kijpornyongpan T."/>
            <person name="Phillips-Mora W."/>
        </authorList>
    </citation>
    <scope>NUCLEOTIDE SEQUENCE [LARGE SCALE GENOMIC DNA]</scope>
    <source>
        <strain evidence="3 4">MCA 2952</strain>
    </source>
</reference>
<accession>A0A0W0G9J3</accession>
<dbReference type="SFLD" id="SFLDG01148">
    <property type="entry name" value="Xi_(cytGST)"/>
    <property type="match status" value="1"/>
</dbReference>
<evidence type="ECO:0000256" key="1">
    <source>
        <dbReference type="SAM" id="MobiDB-lite"/>
    </source>
</evidence>
<dbReference type="GO" id="GO:0004364">
    <property type="term" value="F:glutathione transferase activity"/>
    <property type="evidence" value="ECO:0007669"/>
    <property type="project" value="InterPro"/>
</dbReference>
<dbReference type="CDD" id="cd03190">
    <property type="entry name" value="GST_C_Omega_like"/>
    <property type="match status" value="1"/>
</dbReference>
<dbReference type="SFLD" id="SFLDS00019">
    <property type="entry name" value="Glutathione_Transferase_(cytos"/>
    <property type="match status" value="1"/>
</dbReference>
<dbReference type="SUPFAM" id="SSF47616">
    <property type="entry name" value="GST C-terminal domain-like"/>
    <property type="match status" value="1"/>
</dbReference>
<organism evidence="3 4">
    <name type="scientific">Moniliophthora roreri</name>
    <name type="common">Frosty pod rot fungus</name>
    <name type="synonym">Monilia roreri</name>
    <dbReference type="NCBI Taxonomy" id="221103"/>
    <lineage>
        <taxon>Eukaryota</taxon>
        <taxon>Fungi</taxon>
        <taxon>Dikarya</taxon>
        <taxon>Basidiomycota</taxon>
        <taxon>Agaricomycotina</taxon>
        <taxon>Agaricomycetes</taxon>
        <taxon>Agaricomycetidae</taxon>
        <taxon>Agaricales</taxon>
        <taxon>Marasmiineae</taxon>
        <taxon>Marasmiaceae</taxon>
        <taxon>Moniliophthora</taxon>
    </lineage>
</organism>
<feature type="compositionally biased region" description="Pro residues" evidence="1">
    <location>
        <begin position="105"/>
        <end position="115"/>
    </location>
</feature>
<dbReference type="InterPro" id="IPR036282">
    <property type="entry name" value="Glutathione-S-Trfase_C_sf"/>
</dbReference>
<comment type="caution">
    <text evidence="3">The sequence shown here is derived from an EMBL/GenBank/DDBJ whole genome shotgun (WGS) entry which is preliminary data.</text>
</comment>
<dbReference type="PANTHER" id="PTHR32419">
    <property type="entry name" value="GLUTATHIONYL-HYDROQUINONE REDUCTASE"/>
    <property type="match status" value="1"/>
</dbReference>
<dbReference type="PANTHER" id="PTHR32419:SF6">
    <property type="entry name" value="GLUTATHIONE S-TRANSFERASE OMEGA-LIKE 1-RELATED"/>
    <property type="match status" value="1"/>
</dbReference>
<dbReference type="Proteomes" id="UP000054988">
    <property type="component" value="Unassembled WGS sequence"/>
</dbReference>
<keyword evidence="3" id="KW-0808">Transferase</keyword>
<feature type="compositionally biased region" description="Polar residues" evidence="1">
    <location>
        <begin position="1"/>
        <end position="16"/>
    </location>
</feature>
<dbReference type="InterPro" id="IPR016639">
    <property type="entry name" value="GST_Omega/GSH"/>
</dbReference>
<dbReference type="Pfam" id="PF13409">
    <property type="entry name" value="GST_N_2"/>
    <property type="match status" value="1"/>
</dbReference>
<dbReference type="InterPro" id="IPR047047">
    <property type="entry name" value="GST_Omega-like_C"/>
</dbReference>
<dbReference type="InterPro" id="IPR036249">
    <property type="entry name" value="Thioredoxin-like_sf"/>
</dbReference>
<dbReference type="EMBL" id="LATX01000739">
    <property type="protein sequence ID" value="KTB45232.1"/>
    <property type="molecule type" value="Genomic_DNA"/>
</dbReference>
<sequence length="590" mass="66174">MSTSANLQKQTVSRRASSTEDGRVRKAETFVPEELNARGRQQSLATVHESYTSPSSPFGGSPPSNRGTFVPMPTPRRTSRSSPAPGSPLQPRPSLYSPKGIPAPLREPTPVPPTLPFSIGSTSTSSPRPSPLPNPAVNGRNTSWLRSFHYPRCRAMQDSFAGNYRIFIKHHEIPQDLSFGEIAGNEHFQCGIFFDPGILFPFFDLFKRTDIAMYNFRIHTKDEQGVFVDNLRLTESTSSYIGSFMRSVAFVADVGVVGMSQPCGQFSMQCTGTDLPGVASIDFEFYAVPCAKGTIVGPAKRIADKDFLRTALELHRYHLYVSMICPWAARTLIVRKLKGLQDIIPVTIASPRMTSSGWPFAIVDNFPGTEEDPLYGSSYIMDLYRKADPNYSGRFTVPVLWDKKTQTIVNNESSEIIRIFNSAFNELLPEKYAKVDLYPEELRGDIDELNEWVYTDINNGVYRSGFATTQQAYETAVKTLFAALDRVEGRLHGKDYLVGGKLTEADVRLWATMIRFDPAYHGDFKCNIKDIRHGYPEINRWMKNLYWNGDEDAFKSSTNFDHIKSGYYSLNWVNPNGIVPVGPIPDIEPL</sequence>
<feature type="compositionally biased region" description="Low complexity" evidence="1">
    <location>
        <begin position="53"/>
        <end position="64"/>
    </location>
</feature>
<dbReference type="PROSITE" id="PS50405">
    <property type="entry name" value="GST_CTER"/>
    <property type="match status" value="1"/>
</dbReference>
<feature type="region of interest" description="Disordered" evidence="1">
    <location>
        <begin position="1"/>
        <end position="138"/>
    </location>
</feature>
<feature type="domain" description="GST C-terminal" evidence="2">
    <location>
        <begin position="439"/>
        <end position="567"/>
    </location>
</feature>
<feature type="compositionally biased region" description="Polar residues" evidence="1">
    <location>
        <begin position="39"/>
        <end position="52"/>
    </location>
</feature>
<evidence type="ECO:0000313" key="4">
    <source>
        <dbReference type="Proteomes" id="UP000054988"/>
    </source>
</evidence>
<dbReference type="Pfam" id="PF13410">
    <property type="entry name" value="GST_C_2"/>
    <property type="match status" value="1"/>
</dbReference>
<dbReference type="GO" id="GO:0005737">
    <property type="term" value="C:cytoplasm"/>
    <property type="evidence" value="ECO:0007669"/>
    <property type="project" value="TreeGrafter"/>
</dbReference>
<dbReference type="Gene3D" id="3.40.30.10">
    <property type="entry name" value="Glutaredoxin"/>
    <property type="match status" value="1"/>
</dbReference>
<dbReference type="SUPFAM" id="SSF52833">
    <property type="entry name" value="Thioredoxin-like"/>
    <property type="match status" value="1"/>
</dbReference>
<protein>
    <submittedName>
        <fullName evidence="3">Putative glutathione S-transferase</fullName>
    </submittedName>
</protein>
<feature type="compositionally biased region" description="Low complexity" evidence="1">
    <location>
        <begin position="116"/>
        <end position="127"/>
    </location>
</feature>
<evidence type="ECO:0000259" key="2">
    <source>
        <dbReference type="PROSITE" id="PS50405"/>
    </source>
</evidence>
<dbReference type="InterPro" id="IPR040079">
    <property type="entry name" value="Glutathione_S-Trfase"/>
</dbReference>
<dbReference type="SFLD" id="SFLDG01206">
    <property type="entry name" value="Xi.1"/>
    <property type="match status" value="1"/>
</dbReference>
<dbReference type="InterPro" id="IPR010987">
    <property type="entry name" value="Glutathione-S-Trfase_C-like"/>
</dbReference>
<evidence type="ECO:0000313" key="3">
    <source>
        <dbReference type="EMBL" id="KTB45232.1"/>
    </source>
</evidence>